<evidence type="ECO:0000256" key="7">
    <source>
        <dbReference type="ARBA" id="ARBA00045681"/>
    </source>
</evidence>
<dbReference type="InterPro" id="IPR052571">
    <property type="entry name" value="Mt_RNA_Methyltransferase"/>
</dbReference>
<evidence type="ECO:0000256" key="2">
    <source>
        <dbReference type="ARBA" id="ARBA00022723"/>
    </source>
</evidence>
<evidence type="ECO:0000313" key="9">
    <source>
        <dbReference type="EMBL" id="KDQ14022.1"/>
    </source>
</evidence>
<feature type="compositionally biased region" description="Low complexity" evidence="8">
    <location>
        <begin position="592"/>
        <end position="603"/>
    </location>
</feature>
<evidence type="ECO:0000256" key="5">
    <source>
        <dbReference type="ARBA" id="ARBA00023014"/>
    </source>
</evidence>
<dbReference type="Proteomes" id="UP000027195">
    <property type="component" value="Unassembled WGS sequence"/>
</dbReference>
<comment type="subcellular location">
    <subcellularLocation>
        <location evidence="1">Mitochondrion</location>
    </subcellularLocation>
</comment>
<feature type="region of interest" description="Disordered" evidence="8">
    <location>
        <begin position="581"/>
        <end position="606"/>
    </location>
</feature>
<keyword evidence="2" id="KW-0479">Metal-binding</keyword>
<protein>
    <recommendedName>
        <fullName evidence="11">Rsm22-domain-containing protein</fullName>
    </recommendedName>
</protein>
<dbReference type="GO" id="GO:0005763">
    <property type="term" value="C:mitochondrial small ribosomal subunit"/>
    <property type="evidence" value="ECO:0007669"/>
    <property type="project" value="TreeGrafter"/>
</dbReference>
<evidence type="ECO:0000256" key="3">
    <source>
        <dbReference type="ARBA" id="ARBA00022946"/>
    </source>
</evidence>
<dbReference type="GO" id="GO:0051536">
    <property type="term" value="F:iron-sulfur cluster binding"/>
    <property type="evidence" value="ECO:0007669"/>
    <property type="project" value="UniProtKB-KW"/>
</dbReference>
<keyword evidence="5" id="KW-0411">Iron-sulfur</keyword>
<comment type="function">
    <text evidence="7">Mitochondrial ribosome (mitoribosome) assembly factor. Binds at the interface of the head and body domains of the mitochondrial small ribosomal subunit (mt-SSU), occluding the mRNA channel and preventing compaction of the head domain towards the body. Probable inactive methyltransferase: retains the characteristic folding and ability to bind S-adenosyl-L-methionine, but it probably lost its methyltransferase activity.</text>
</comment>
<reference evidence="10" key="1">
    <citation type="journal article" date="2014" name="Proc. Natl. Acad. Sci. U.S.A.">
        <title>Extensive sampling of basidiomycete genomes demonstrates inadequacy of the white-rot/brown-rot paradigm for wood decay fungi.</title>
        <authorList>
            <person name="Riley R."/>
            <person name="Salamov A.A."/>
            <person name="Brown D.W."/>
            <person name="Nagy L.G."/>
            <person name="Floudas D."/>
            <person name="Held B.W."/>
            <person name="Levasseur A."/>
            <person name="Lombard V."/>
            <person name="Morin E."/>
            <person name="Otillar R."/>
            <person name="Lindquist E.A."/>
            <person name="Sun H."/>
            <person name="LaButti K.M."/>
            <person name="Schmutz J."/>
            <person name="Jabbour D."/>
            <person name="Luo H."/>
            <person name="Baker S.E."/>
            <person name="Pisabarro A.G."/>
            <person name="Walton J.D."/>
            <person name="Blanchette R.A."/>
            <person name="Henrissat B."/>
            <person name="Martin F."/>
            <person name="Cullen D."/>
            <person name="Hibbett D.S."/>
            <person name="Grigoriev I.V."/>
        </authorList>
    </citation>
    <scope>NUCLEOTIDE SEQUENCE [LARGE SCALE GENOMIC DNA]</scope>
    <source>
        <strain evidence="10">FD-172 SS1</strain>
    </source>
</reference>
<feature type="region of interest" description="Disordered" evidence="8">
    <location>
        <begin position="150"/>
        <end position="178"/>
    </location>
</feature>
<feature type="region of interest" description="Disordered" evidence="8">
    <location>
        <begin position="629"/>
        <end position="658"/>
    </location>
</feature>
<dbReference type="PANTHER" id="PTHR13184:SF5">
    <property type="entry name" value="METHYLTRANSFERASE-LIKE PROTEIN 17, MITOCHONDRIAL"/>
    <property type="match status" value="1"/>
</dbReference>
<accession>A0A067MQ51</accession>
<keyword evidence="3" id="KW-0809">Transit peptide</keyword>
<dbReference type="InParanoid" id="A0A067MQ51"/>
<evidence type="ECO:0008006" key="11">
    <source>
        <dbReference type="Google" id="ProtNLM"/>
    </source>
</evidence>
<evidence type="ECO:0000256" key="1">
    <source>
        <dbReference type="ARBA" id="ARBA00004173"/>
    </source>
</evidence>
<keyword evidence="10" id="KW-1185">Reference proteome</keyword>
<organism evidence="9 10">
    <name type="scientific">Botryobasidium botryosum (strain FD-172 SS1)</name>
    <dbReference type="NCBI Taxonomy" id="930990"/>
    <lineage>
        <taxon>Eukaryota</taxon>
        <taxon>Fungi</taxon>
        <taxon>Dikarya</taxon>
        <taxon>Basidiomycota</taxon>
        <taxon>Agaricomycotina</taxon>
        <taxon>Agaricomycetes</taxon>
        <taxon>Cantharellales</taxon>
        <taxon>Botryobasidiaceae</taxon>
        <taxon>Botryobasidium</taxon>
    </lineage>
</organism>
<keyword evidence="4" id="KW-0408">Iron</keyword>
<gene>
    <name evidence="9" type="ORF">BOTBODRAFT_66460</name>
</gene>
<dbReference type="InterPro" id="IPR015324">
    <property type="entry name" value="Ribosomal_Rsm22-like"/>
</dbReference>
<evidence type="ECO:0000256" key="6">
    <source>
        <dbReference type="ARBA" id="ARBA00023128"/>
    </source>
</evidence>
<sequence length="658" mass="73576">MRAFVLKQLPRAPLGLAIRAIHTTPAVYHEPLPAQPLEPSLQQLLKDADISLLRRGRHKRTQRTSTQPELDFEPVEVGEELPEGSKIVGTLGQEEVWDSGRTERRSPEAVFGTKRIGMITVPWELETSMSSIIEDSDKHTLRSDAKRLFLDQSSQPNNRHSAWSLSLPESKMSKPRTVTPRDGLAFSAVAMPAHFAAISNVLREVKGRLGLEWAADVKGVVEFGVGSGGGIWAAVNEFKVESTHAEDEHPLLRSSIQHYLGLDNRSGLTAMSQKLLRNAPMERIKLKFEKFWGREGHRLQTTPEGTIALCAFTLSTLPDDRARRMMLREMWATGADVMIVLDHGSREGFKCVADAREYLLGKGKKAINKAAELDSIAEANGSSSPSKLGSHVVAPCPHDGVCPLTLPTARQHCFFVQRLERPSYLRKTKHATRGQEDVQYSYVVLRRGPRPAPVDVPTAPPVALPVPGLEMDTSRRLVEVGEAAPGEVVEMEWQDVEPDEDSSTQWANRKRDIEEMRSEAYSWPRIIYSPIKRSGHVILDTCTKQGHIARHTIPKSQGKVPYYDARKSMWGDLFPWEGKNGPDLRTRGRDTNAPANGEAAPGGLKEGEYDVLMSGDELALREAVGEATDKKARMWEMREAQKSRDRDKKRERERRRST</sequence>
<dbReference type="PANTHER" id="PTHR13184">
    <property type="entry name" value="37S RIBOSOMAL PROTEIN S22"/>
    <property type="match status" value="1"/>
</dbReference>
<feature type="compositionally biased region" description="Basic and acidic residues" evidence="8">
    <location>
        <begin position="581"/>
        <end position="590"/>
    </location>
</feature>
<evidence type="ECO:0000256" key="4">
    <source>
        <dbReference type="ARBA" id="ARBA00023004"/>
    </source>
</evidence>
<dbReference type="GO" id="GO:0008168">
    <property type="term" value="F:methyltransferase activity"/>
    <property type="evidence" value="ECO:0007669"/>
    <property type="project" value="InterPro"/>
</dbReference>
<name>A0A067MQ51_BOTB1</name>
<dbReference type="FunCoup" id="A0A067MQ51">
    <property type="interactions" value="51"/>
</dbReference>
<dbReference type="EMBL" id="KL198040">
    <property type="protein sequence ID" value="KDQ14022.1"/>
    <property type="molecule type" value="Genomic_DNA"/>
</dbReference>
<evidence type="ECO:0000256" key="8">
    <source>
        <dbReference type="SAM" id="MobiDB-lite"/>
    </source>
</evidence>
<dbReference type="GO" id="GO:0006412">
    <property type="term" value="P:translation"/>
    <property type="evidence" value="ECO:0007669"/>
    <property type="project" value="InterPro"/>
</dbReference>
<dbReference type="GO" id="GO:0046872">
    <property type="term" value="F:metal ion binding"/>
    <property type="evidence" value="ECO:0007669"/>
    <property type="project" value="UniProtKB-KW"/>
</dbReference>
<feature type="compositionally biased region" description="Polar residues" evidence="8">
    <location>
        <begin position="151"/>
        <end position="164"/>
    </location>
</feature>
<evidence type="ECO:0000313" key="10">
    <source>
        <dbReference type="Proteomes" id="UP000027195"/>
    </source>
</evidence>
<keyword evidence="6" id="KW-0496">Mitochondrion</keyword>
<dbReference type="GO" id="GO:0003735">
    <property type="term" value="F:structural constituent of ribosome"/>
    <property type="evidence" value="ECO:0007669"/>
    <property type="project" value="TreeGrafter"/>
</dbReference>
<dbReference type="AlphaFoldDB" id="A0A067MQ51"/>
<proteinExistence type="predicted"/>
<dbReference type="HOGENOM" id="CLU_019579_0_0_1"/>
<dbReference type="STRING" id="930990.A0A067MQ51"/>
<dbReference type="Pfam" id="PF09243">
    <property type="entry name" value="Rsm22"/>
    <property type="match status" value="2"/>
</dbReference>
<dbReference type="OrthoDB" id="421327at2759"/>